<feature type="compositionally biased region" description="Pro residues" evidence="1">
    <location>
        <begin position="1022"/>
        <end position="1031"/>
    </location>
</feature>
<feature type="compositionally biased region" description="Basic and acidic residues" evidence="1">
    <location>
        <begin position="950"/>
        <end position="961"/>
    </location>
</feature>
<evidence type="ECO:0000259" key="4">
    <source>
        <dbReference type="Pfam" id="PF16979"/>
    </source>
</evidence>
<organism evidence="5 6">
    <name type="scientific">Meripilus lineatus</name>
    <dbReference type="NCBI Taxonomy" id="2056292"/>
    <lineage>
        <taxon>Eukaryota</taxon>
        <taxon>Fungi</taxon>
        <taxon>Dikarya</taxon>
        <taxon>Basidiomycota</taxon>
        <taxon>Agaricomycotina</taxon>
        <taxon>Agaricomycetes</taxon>
        <taxon>Polyporales</taxon>
        <taxon>Meripilaceae</taxon>
        <taxon>Meripilus</taxon>
    </lineage>
</organism>
<dbReference type="Gene3D" id="3.60.21.10">
    <property type="match status" value="2"/>
</dbReference>
<evidence type="ECO:0000313" key="5">
    <source>
        <dbReference type="EMBL" id="KAJ3485616.1"/>
    </source>
</evidence>
<dbReference type="Gene3D" id="2.30.29.30">
    <property type="entry name" value="Pleckstrin-homology domain (PH domain)/Phosphotyrosine-binding domain (PTB)"/>
    <property type="match status" value="1"/>
</dbReference>
<feature type="compositionally biased region" description="Low complexity" evidence="1">
    <location>
        <begin position="1098"/>
        <end position="1118"/>
    </location>
</feature>
<name>A0AAD5V423_9APHY</name>
<evidence type="ECO:0000256" key="1">
    <source>
        <dbReference type="SAM" id="MobiDB-lite"/>
    </source>
</evidence>
<dbReference type="InterPro" id="IPR029052">
    <property type="entry name" value="Metallo-depent_PP-like"/>
</dbReference>
<dbReference type="InterPro" id="IPR031567">
    <property type="entry name" value="CRIM_dom"/>
</dbReference>
<gene>
    <name evidence="5" type="ORF">NLI96_g4825</name>
</gene>
<dbReference type="Proteomes" id="UP001212997">
    <property type="component" value="Unassembled WGS sequence"/>
</dbReference>
<dbReference type="CDD" id="cd07383">
    <property type="entry name" value="MPP_Dcr2"/>
    <property type="match status" value="2"/>
</dbReference>
<protein>
    <recommendedName>
        <fullName evidence="7">Calcineurin-like phosphoesterase domain-containing protein</fullName>
    </recommendedName>
</protein>
<evidence type="ECO:0000259" key="3">
    <source>
        <dbReference type="Pfam" id="PF16978"/>
    </source>
</evidence>
<dbReference type="PANTHER" id="PTHR32440:SF11">
    <property type="entry name" value="METALLOPHOSPHOESTERASE DOMAIN-CONTAINING PROTEIN"/>
    <property type="match status" value="1"/>
</dbReference>
<reference evidence="5" key="1">
    <citation type="submission" date="2022-07" db="EMBL/GenBank/DDBJ databases">
        <title>Genome Sequence of Physisporinus lineatus.</title>
        <authorList>
            <person name="Buettner E."/>
        </authorList>
    </citation>
    <scope>NUCLEOTIDE SEQUENCE</scope>
    <source>
        <strain evidence="5">VT162</strain>
    </source>
</reference>
<keyword evidence="6" id="KW-1185">Reference proteome</keyword>
<comment type="caution">
    <text evidence="5">The sequence shown here is derived from an EMBL/GenBank/DDBJ whole genome shotgun (WGS) entry which is preliminary data.</text>
</comment>
<feature type="compositionally biased region" description="Basic and acidic residues" evidence="1">
    <location>
        <begin position="1127"/>
        <end position="1137"/>
    </location>
</feature>
<dbReference type="InterPro" id="IPR031313">
    <property type="entry name" value="Sin1_PH_dom"/>
</dbReference>
<feature type="compositionally biased region" description="Low complexity" evidence="1">
    <location>
        <begin position="1202"/>
        <end position="1215"/>
    </location>
</feature>
<evidence type="ECO:0000259" key="2">
    <source>
        <dbReference type="Pfam" id="PF00149"/>
    </source>
</evidence>
<evidence type="ECO:0000313" key="6">
    <source>
        <dbReference type="Proteomes" id="UP001212997"/>
    </source>
</evidence>
<evidence type="ECO:0008006" key="7">
    <source>
        <dbReference type="Google" id="ProtNLM"/>
    </source>
</evidence>
<feature type="compositionally biased region" description="Polar residues" evidence="1">
    <location>
        <begin position="1138"/>
        <end position="1154"/>
    </location>
</feature>
<dbReference type="SUPFAM" id="SSF56300">
    <property type="entry name" value="Metallo-dependent phosphatases"/>
    <property type="match status" value="2"/>
</dbReference>
<feature type="domain" description="CRIM" evidence="3">
    <location>
        <begin position="1232"/>
        <end position="1382"/>
    </location>
</feature>
<dbReference type="Pfam" id="PF16978">
    <property type="entry name" value="CRIM"/>
    <property type="match status" value="1"/>
</dbReference>
<dbReference type="GO" id="GO:0005737">
    <property type="term" value="C:cytoplasm"/>
    <property type="evidence" value="ECO:0007669"/>
    <property type="project" value="TreeGrafter"/>
</dbReference>
<proteinExistence type="predicted"/>
<dbReference type="Pfam" id="PF00149">
    <property type="entry name" value="Metallophos"/>
    <property type="match status" value="2"/>
</dbReference>
<feature type="compositionally biased region" description="Polar residues" evidence="1">
    <location>
        <begin position="1191"/>
        <end position="1201"/>
    </location>
</feature>
<dbReference type="EMBL" id="JANAWD010000147">
    <property type="protein sequence ID" value="KAJ3485616.1"/>
    <property type="molecule type" value="Genomic_DNA"/>
</dbReference>
<feature type="domain" description="Calcineurin-like phosphoesterase" evidence="2">
    <location>
        <begin position="14"/>
        <end position="274"/>
    </location>
</feature>
<feature type="domain" description="Calcineurin-like phosphoesterase" evidence="2">
    <location>
        <begin position="401"/>
        <end position="552"/>
    </location>
</feature>
<feature type="region of interest" description="Disordered" evidence="1">
    <location>
        <begin position="849"/>
        <end position="1215"/>
    </location>
</feature>
<dbReference type="InterPro" id="IPR004843">
    <property type="entry name" value="Calcineurin-like_PHP"/>
</dbReference>
<dbReference type="InterPro" id="IPR011993">
    <property type="entry name" value="PH-like_dom_sf"/>
</dbReference>
<feature type="compositionally biased region" description="Polar residues" evidence="1">
    <location>
        <begin position="1164"/>
        <end position="1180"/>
    </location>
</feature>
<feature type="domain" description="SIN1-type PH" evidence="4">
    <location>
        <begin position="1582"/>
        <end position="1683"/>
    </location>
</feature>
<sequence>MATAAPAGPPDGTFKVTVFSDLHFGENPWDSWGPEHDAASIGLMRNILSTEKPDYVVLNGDLITGENTFRENSTTLIDEIVGPLNDAKIPFSSTHGNHDNQANITHGEEIEREQRVSPLSYTRTAPPGVGGAGGPGTYWVPVFAHSTDTAPSLILWFFDSRGGFSAGTGSTPPLEDWVDETVAGWIEEQTALMDSTWGPAETTRGSLAFVHIPPHAIQKLQQNLDSVKNPGLNADILGPGTIQDSANGGKDQPFWNALNTHVKNLRAVVSGHDHGNEWCAREPTKDVIFCFDKHSGYGGYTRDGWNYGVRNFVFGSPDPSQGLDTWIRYQDGSMNARVILDKNYRQVVLEMALFYAFASVALLLICNEAFLVNAAPTGQTLMTLNPYPTKPKVAFKSDGTFKITVFSDLHYGENPWDDWGPEQDVNSSRLMRTVLSSERPDYVVLNGDLITGENTFRENSTTLIDEIVAPLNEAKIPFSSTHGNHDNQANITHIEEILREQRDSPLSYTRAAPSTVGGVGGPGNYWVPVFTRATDSAPSLILWFFDSRGGFSEGTGTTRVPDWVDDTVAGWIESQTALMNHVWGPASTRGALAFVHIPPHAIQAVQQTLDNTKNPGLNADLLGSGSTQATTLSADDGKDQAFWDALNTHVQNLHAVISGHDHGNEWCAREPTKNVIFCFDKHSGYGGYSGAGWGHGVRNIVFNSPDSHLKRGLGYLGFPGLKTGSTRARVTLDKNYHPGLSVHCSSDPATNPTYNVPGHLIQILSSPSTAVFIYIVYLVKYQGSLRRSLIHHNPRTWTDPAPILSAMALISDPKNVDDPYGPRLISLDPSYHANAYILDAGLADSDKWPELNLPASAPPSDDEGAAPGRPHGRPSGFPGATGLKYTTTIMGGRTGGFSLRVNAKRASTSSKQMRDSIRSGKKGSRSILPDEAPQIEAIPPTPVSPTTRTGKSDFSSRDFAEPRPSTSSLSQENKPLPAPPKEEERPPPENNVPIPFIPKFKGAEEMEKRRRVRMLNRIPPGGGLPPRPPIRAPAFVNPEISSSSSSSSSDESDAGEEEDGVADEDDDFDDDAPDVDDSMEIEPDEFDPEFAASRETNIGIDSNSDGSPSSPVPVQSSQHPTFPCPVHESRGSEEKPSETASENGSNDSVISNTYFEMVTPAPNPNSSRSPHLQRSASAQPGTRPPRMFNSGAATTSNSTPLSASTTVVGSHHTSTSPTIFVRRPVAPVQPAKSALTAMLASTSANSSSNPFTELYSAISGRSDSENMPVSVFFPWAQKPNNSKAMELNVRKDATMEEVLGFALWSYWEEGWTPRLDEGLSGEEDPKWETKCSALGWIFRIAEDDGEVDEDFPPPDRAGRISKFNFDAYAVLEASTAQIQQNKVLDSKIQRRPSRIVVKKKKSTGLLTLANQAGAASGLAPPDLHSMGTSAGFGSMLGSSVGNFPGSLGPSSSHGPPMFLRIRIADMADAGHFSTTIQASGGMYMAEVLEIICAKRKLSNPKDYALVVDMDPTKILIPLDRTVKSLQGKRDLMLIKNNMLQHHGVEIPKTRPGRSTDPNASIFKRNSEVPEQIFSASLDYASAYKRYTVYRKVPMLVGRSARLLAIDGGYIHIMPQANKAKNVFDSGKTSSYDIKSIVACQQSAKNSATFKLVVHRDAERNKRYEFEAESPQIANEIVTTIRGLKSSLDRSGTTKQSRRSRHVS</sequence>
<dbReference type="Pfam" id="PF16979">
    <property type="entry name" value="SIN1_PH"/>
    <property type="match status" value="1"/>
</dbReference>
<feature type="compositionally biased region" description="Acidic residues" evidence="1">
    <location>
        <begin position="1050"/>
        <end position="1088"/>
    </location>
</feature>
<accession>A0AAD5V423</accession>
<dbReference type="PANTHER" id="PTHR32440">
    <property type="entry name" value="PHOSPHATASE DCR2-RELATED-RELATED"/>
    <property type="match status" value="1"/>
</dbReference>
<dbReference type="GO" id="GO:0016788">
    <property type="term" value="F:hydrolase activity, acting on ester bonds"/>
    <property type="evidence" value="ECO:0007669"/>
    <property type="project" value="TreeGrafter"/>
</dbReference>